<organism evidence="2 3">
    <name type="scientific">Luteolibacter soli</name>
    <dbReference type="NCBI Taxonomy" id="3135280"/>
    <lineage>
        <taxon>Bacteria</taxon>
        <taxon>Pseudomonadati</taxon>
        <taxon>Verrucomicrobiota</taxon>
        <taxon>Verrucomicrobiia</taxon>
        <taxon>Verrucomicrobiales</taxon>
        <taxon>Verrucomicrobiaceae</taxon>
        <taxon>Luteolibacter</taxon>
    </lineage>
</organism>
<sequence>MIDILHATEEHAEAAWQIFREVIASGDAYVFGADTTREAFLAYWFAAHAYVAMENGKVLGSYLIKANQPGRGSHVANASYMVAAAARGKGIGGLMCEHSLYQAKTLGFRAMQFNIVVSTNTAAVALWQKHGFAIVGTLPGAFRHETLGYVDALVMFRDLADIDSL</sequence>
<name>A0ABU9ANL4_9BACT</name>
<dbReference type="EC" id="2.3.1.-" evidence="2"/>
<dbReference type="InterPro" id="IPR052742">
    <property type="entry name" value="Mito_N-acetyltransferase"/>
</dbReference>
<evidence type="ECO:0000313" key="2">
    <source>
        <dbReference type="EMBL" id="MEK7949163.1"/>
    </source>
</evidence>
<dbReference type="RefSeq" id="WP_341402585.1">
    <property type="nucleotide sequence ID" value="NZ_JBBUKT010000001.1"/>
</dbReference>
<evidence type="ECO:0000313" key="3">
    <source>
        <dbReference type="Proteomes" id="UP001371305"/>
    </source>
</evidence>
<keyword evidence="2" id="KW-0808">Transferase</keyword>
<reference evidence="2 3" key="1">
    <citation type="submission" date="2024-04" db="EMBL/GenBank/DDBJ databases">
        <title>Luteolibacter sp. isolated from soil.</title>
        <authorList>
            <person name="An J."/>
        </authorList>
    </citation>
    <scope>NUCLEOTIDE SEQUENCE [LARGE SCALE GENOMIC DNA]</scope>
    <source>
        <strain evidence="2 3">Y139</strain>
    </source>
</reference>
<dbReference type="PANTHER" id="PTHR43138:SF1">
    <property type="entry name" value="N-ACETYLTRANSFERASE ACA1"/>
    <property type="match status" value="1"/>
</dbReference>
<proteinExistence type="predicted"/>
<dbReference type="Proteomes" id="UP001371305">
    <property type="component" value="Unassembled WGS sequence"/>
</dbReference>
<protein>
    <submittedName>
        <fullName evidence="2">GNAT family N-acetyltransferase</fullName>
        <ecNumber evidence="2">2.3.1.-</ecNumber>
    </submittedName>
</protein>
<keyword evidence="2" id="KW-0012">Acyltransferase</keyword>
<dbReference type="Gene3D" id="3.40.630.30">
    <property type="match status" value="1"/>
</dbReference>
<dbReference type="InterPro" id="IPR016181">
    <property type="entry name" value="Acyl_CoA_acyltransferase"/>
</dbReference>
<gene>
    <name evidence="2" type="ORF">WKV53_01575</name>
</gene>
<dbReference type="GO" id="GO:0016746">
    <property type="term" value="F:acyltransferase activity"/>
    <property type="evidence" value="ECO:0007669"/>
    <property type="project" value="UniProtKB-KW"/>
</dbReference>
<dbReference type="PANTHER" id="PTHR43138">
    <property type="entry name" value="ACETYLTRANSFERASE, GNAT FAMILY"/>
    <property type="match status" value="1"/>
</dbReference>
<dbReference type="SUPFAM" id="SSF55729">
    <property type="entry name" value="Acyl-CoA N-acyltransferases (Nat)"/>
    <property type="match status" value="1"/>
</dbReference>
<evidence type="ECO:0000259" key="1">
    <source>
        <dbReference type="PROSITE" id="PS51186"/>
    </source>
</evidence>
<dbReference type="PROSITE" id="PS51186">
    <property type="entry name" value="GNAT"/>
    <property type="match status" value="1"/>
</dbReference>
<feature type="domain" description="N-acetyltransferase" evidence="1">
    <location>
        <begin position="2"/>
        <end position="160"/>
    </location>
</feature>
<keyword evidence="3" id="KW-1185">Reference proteome</keyword>
<dbReference type="InterPro" id="IPR000182">
    <property type="entry name" value="GNAT_dom"/>
</dbReference>
<accession>A0ABU9ANL4</accession>
<comment type="caution">
    <text evidence="2">The sequence shown here is derived from an EMBL/GenBank/DDBJ whole genome shotgun (WGS) entry which is preliminary data.</text>
</comment>
<dbReference type="Pfam" id="PF00583">
    <property type="entry name" value="Acetyltransf_1"/>
    <property type="match status" value="1"/>
</dbReference>
<dbReference type="CDD" id="cd04301">
    <property type="entry name" value="NAT_SF"/>
    <property type="match status" value="1"/>
</dbReference>
<dbReference type="EMBL" id="JBBUKT010000001">
    <property type="protein sequence ID" value="MEK7949163.1"/>
    <property type="molecule type" value="Genomic_DNA"/>
</dbReference>